<dbReference type="InterPro" id="IPR009057">
    <property type="entry name" value="Homeodomain-like_sf"/>
</dbReference>
<comment type="caution">
    <text evidence="5">The sequence shown here is derived from an EMBL/GenBank/DDBJ whole genome shotgun (WGS) entry which is preliminary data.</text>
</comment>
<sequence length="194" mass="20757">MGLTGVPSAVFMRQGNPSDPRAVRTRRSILEAYERQLIRGIEVDSVAALARAAGVSRSSFYCHFKSVEEVRVAALRALLDSLGSQRGKHPDVDRGNSEVDGVTADTPRVICLQQLLEHSDAHRALFAAVLVADPDHSACSEFRSTLVEHITIALVGTELLIPCMTHRQSATFIVGGVVALALSWLAQGAGVDGT</sequence>
<dbReference type="PROSITE" id="PS50977">
    <property type="entry name" value="HTH_TETR_2"/>
    <property type="match status" value="1"/>
</dbReference>
<dbReference type="Gene3D" id="1.10.357.10">
    <property type="entry name" value="Tetracycline Repressor, domain 2"/>
    <property type="match status" value="1"/>
</dbReference>
<evidence type="ECO:0000256" key="2">
    <source>
        <dbReference type="PROSITE-ProRule" id="PRU00335"/>
    </source>
</evidence>
<keyword evidence="6" id="KW-1185">Reference proteome</keyword>
<dbReference type="InterPro" id="IPR001647">
    <property type="entry name" value="HTH_TetR"/>
</dbReference>
<feature type="DNA-binding region" description="H-T-H motif" evidence="2">
    <location>
        <begin position="45"/>
        <end position="64"/>
    </location>
</feature>
<dbReference type="Pfam" id="PF00440">
    <property type="entry name" value="TetR_N"/>
    <property type="match status" value="1"/>
</dbReference>
<dbReference type="SUPFAM" id="SSF46689">
    <property type="entry name" value="Homeodomain-like"/>
    <property type="match status" value="1"/>
</dbReference>
<protein>
    <submittedName>
        <fullName evidence="5">HTH-type transcriptional regulator</fullName>
    </submittedName>
</protein>
<feature type="domain" description="HTH tetR-type" evidence="4">
    <location>
        <begin position="22"/>
        <end position="82"/>
    </location>
</feature>
<dbReference type="Proteomes" id="UP000011731">
    <property type="component" value="Unassembled WGS sequence"/>
</dbReference>
<keyword evidence="1 2" id="KW-0238">DNA-binding</keyword>
<feature type="region of interest" description="Disordered" evidence="3">
    <location>
        <begin position="1"/>
        <end position="22"/>
    </location>
</feature>
<dbReference type="EMBL" id="AOEX01000091">
    <property type="protein sequence ID" value="EME54284.1"/>
    <property type="molecule type" value="Genomic_DNA"/>
</dbReference>
<evidence type="ECO:0000313" key="5">
    <source>
        <dbReference type="EMBL" id="EME54284.1"/>
    </source>
</evidence>
<dbReference type="GO" id="GO:0003677">
    <property type="term" value="F:DNA binding"/>
    <property type="evidence" value="ECO:0007669"/>
    <property type="project" value="UniProtKB-UniRule"/>
</dbReference>
<evidence type="ECO:0000256" key="3">
    <source>
        <dbReference type="SAM" id="MobiDB-lite"/>
    </source>
</evidence>
<reference evidence="5 6" key="1">
    <citation type="journal article" date="2013" name="Genome Announc.">
        <title>Draft Genome Sequence of Rhodococcus ruber Strain BKS 20-38.</title>
        <authorList>
            <person name="Bala M."/>
            <person name="Kumar S."/>
            <person name="Raghava G.P."/>
            <person name="Mayilraj S."/>
        </authorList>
    </citation>
    <scope>NUCLEOTIDE SEQUENCE [LARGE SCALE GENOMIC DNA]</scope>
    <source>
        <strain evidence="5 6">BKS 20-38</strain>
    </source>
</reference>
<gene>
    <name evidence="5" type="ORF">G352_23661</name>
</gene>
<organism evidence="5 6">
    <name type="scientific">Rhodococcus ruber BKS 20-38</name>
    <dbReference type="NCBI Taxonomy" id="1278076"/>
    <lineage>
        <taxon>Bacteria</taxon>
        <taxon>Bacillati</taxon>
        <taxon>Actinomycetota</taxon>
        <taxon>Actinomycetes</taxon>
        <taxon>Mycobacteriales</taxon>
        <taxon>Nocardiaceae</taxon>
        <taxon>Rhodococcus</taxon>
    </lineage>
</organism>
<name>M2Z104_9NOCA</name>
<evidence type="ECO:0000259" key="4">
    <source>
        <dbReference type="PROSITE" id="PS50977"/>
    </source>
</evidence>
<accession>M2Z104</accession>
<evidence type="ECO:0000256" key="1">
    <source>
        <dbReference type="ARBA" id="ARBA00023125"/>
    </source>
</evidence>
<proteinExistence type="predicted"/>
<evidence type="ECO:0000313" key="6">
    <source>
        <dbReference type="Proteomes" id="UP000011731"/>
    </source>
</evidence>
<dbReference type="AlphaFoldDB" id="M2Z104"/>